<protein>
    <submittedName>
        <fullName evidence="1">Uncharacterized protein</fullName>
    </submittedName>
</protein>
<gene>
    <name evidence="1" type="ORF">LL038_12275</name>
</gene>
<dbReference type="Proteomes" id="UP001164733">
    <property type="component" value="Chromosome"/>
</dbReference>
<dbReference type="EMBL" id="CP086239">
    <property type="protein sequence ID" value="WAG62958.1"/>
    <property type="molecule type" value="Genomic_DNA"/>
</dbReference>
<evidence type="ECO:0000313" key="1">
    <source>
        <dbReference type="EMBL" id="WAG62958.1"/>
    </source>
</evidence>
<reference evidence="1" key="1">
    <citation type="submission" date="2021-11" db="EMBL/GenBank/DDBJ databases">
        <title>Clostridia strains as spoilage organisms.</title>
        <authorList>
            <person name="Wambui J."/>
            <person name="Stevens M.J.A."/>
            <person name="Stephan R."/>
        </authorList>
    </citation>
    <scope>NUCLEOTIDE SEQUENCE</scope>
    <source>
        <strain evidence="1">CF009</strain>
    </source>
</reference>
<organism evidence="1 2">
    <name type="scientific">Clostridium estertheticum</name>
    <dbReference type="NCBI Taxonomy" id="238834"/>
    <lineage>
        <taxon>Bacteria</taxon>
        <taxon>Bacillati</taxon>
        <taxon>Bacillota</taxon>
        <taxon>Clostridia</taxon>
        <taxon>Eubacteriales</taxon>
        <taxon>Clostridiaceae</taxon>
        <taxon>Clostridium</taxon>
    </lineage>
</organism>
<proteinExistence type="predicted"/>
<name>A0AA47EQM1_9CLOT</name>
<dbReference type="RefSeq" id="WP_216120218.1">
    <property type="nucleotide sequence ID" value="NZ_CP086239.1"/>
</dbReference>
<dbReference type="AlphaFoldDB" id="A0AA47EQM1"/>
<sequence length="230" mass="27353">MKQFELSFKSSWLYKYQDIKDVETNRNIVYVDHYQGVDLFRLTRTYMNKNGLEDIKAALDNGENEIALELINSLKEQSVVEDFCQVLVFRDLMLICIVTDRINNWSDFIRECKLEKVRYTNKELILHLTNNKFTENILNVTYDYKKSDSMINAINIYGSGIQNSIEFDNVIKDMERQILNVTFQPAKYNFLVTLNGSKLQVSKYTLNDEYLDFLIQFIYFTKEMVKNYDY</sequence>
<accession>A0AA47EQM1</accession>
<evidence type="ECO:0000313" key="2">
    <source>
        <dbReference type="Proteomes" id="UP001164733"/>
    </source>
</evidence>